<keyword evidence="1" id="KW-0472">Membrane</keyword>
<protein>
    <submittedName>
        <fullName evidence="2">ABC-type branched-chain amino acid transport system, substrate-binding protein</fullName>
    </submittedName>
</protein>
<proteinExistence type="predicted"/>
<keyword evidence="1" id="KW-0812">Transmembrane</keyword>
<dbReference type="STRING" id="310780.SAMN05216267_1003243"/>
<dbReference type="EMBL" id="FODD01000003">
    <property type="protein sequence ID" value="SEN29324.1"/>
    <property type="molecule type" value="Genomic_DNA"/>
</dbReference>
<keyword evidence="3" id="KW-1185">Reference proteome</keyword>
<dbReference type="InterPro" id="IPR028082">
    <property type="entry name" value="Peripla_BP_I"/>
</dbReference>
<gene>
    <name evidence="2" type="ORF">SAMN05216267_1003243</name>
</gene>
<keyword evidence="1" id="KW-1133">Transmembrane helix</keyword>
<dbReference type="Proteomes" id="UP000181951">
    <property type="component" value="Unassembled WGS sequence"/>
</dbReference>
<evidence type="ECO:0000313" key="2">
    <source>
        <dbReference type="EMBL" id="SEN29324.1"/>
    </source>
</evidence>
<feature type="transmembrane region" description="Helical" evidence="1">
    <location>
        <begin position="23"/>
        <end position="45"/>
    </location>
</feature>
<evidence type="ECO:0000313" key="3">
    <source>
        <dbReference type="Proteomes" id="UP000181951"/>
    </source>
</evidence>
<organism evidence="2 3">
    <name type="scientific">Actinacidiphila rubida</name>
    <dbReference type="NCBI Taxonomy" id="310780"/>
    <lineage>
        <taxon>Bacteria</taxon>
        <taxon>Bacillati</taxon>
        <taxon>Actinomycetota</taxon>
        <taxon>Actinomycetes</taxon>
        <taxon>Kitasatosporales</taxon>
        <taxon>Streptomycetaceae</taxon>
        <taxon>Actinacidiphila</taxon>
    </lineage>
</organism>
<name>A0A1H8FCX8_9ACTN</name>
<accession>A0A1H8FCX8</accession>
<sequence length="503" mass="53003">MVTQETDGLEPAFRVPRARRRRWPWIGLALVVVAAAVTTGIRLAGGGDGCGHGVPKAGPAHECIGVTDGSTVFEPSLAPVMAKIRAENARVAAAGRPWVSVAYVEPITTDPQDEATKYGIREELEGAYLAQRQLNDAQLGGRGDTPQVKLLVANIGTRSEQWKPLTDRLIAMTTDGSRLVAVAGFGQSRGGTLDAVRALRAAKVPMMGATVTADNLASATQVGFFRTSAPNSAQASAAVNYLRQKQRATPGYQVLVIRDRNQDDIYNTSLYDDFVQAAGKASLKLVDGDLEYVSGVDGISNAFSSVADRVCDKKPAAVYFAGRGVNLRAFITAMSAPDRRCPVTVLTGDDAIGVYPDSATSQSVRDRFTASWKASGVTALYTALGHPELPARLYPAARDPFPGFVQLYHDEFGAGPDNFQDGQAMLAHDALWTLGVAIRDAAGDGTATVNAGSTLNALVSAGSVAGLSGPIELGSDGNPRNKPMALVRLEPSGTYTFIGVVRP</sequence>
<reference evidence="2 3" key="1">
    <citation type="submission" date="2016-10" db="EMBL/GenBank/DDBJ databases">
        <authorList>
            <person name="de Groot N.N."/>
        </authorList>
    </citation>
    <scope>NUCLEOTIDE SEQUENCE [LARGE SCALE GENOMIC DNA]</scope>
    <source>
        <strain evidence="2 3">CGMCC 4.2026</strain>
    </source>
</reference>
<dbReference type="SUPFAM" id="SSF53822">
    <property type="entry name" value="Periplasmic binding protein-like I"/>
    <property type="match status" value="1"/>
</dbReference>
<dbReference type="AlphaFoldDB" id="A0A1H8FCX8"/>
<dbReference type="Gene3D" id="3.40.50.2300">
    <property type="match status" value="2"/>
</dbReference>
<evidence type="ECO:0000256" key="1">
    <source>
        <dbReference type="SAM" id="Phobius"/>
    </source>
</evidence>